<dbReference type="Pfam" id="PF01494">
    <property type="entry name" value="FAD_binding_3"/>
    <property type="match status" value="1"/>
</dbReference>
<dbReference type="InterPro" id="IPR002938">
    <property type="entry name" value="FAD-bd"/>
</dbReference>
<feature type="domain" description="FAD-binding" evidence="5">
    <location>
        <begin position="5"/>
        <end position="350"/>
    </location>
</feature>
<dbReference type="PANTHER" id="PTHR46972:SF1">
    <property type="entry name" value="FAD DEPENDENT OXIDOREDUCTASE DOMAIN-CONTAINING PROTEIN"/>
    <property type="match status" value="1"/>
</dbReference>
<gene>
    <name evidence="6" type="ORF">DXG03_002874</name>
</gene>
<dbReference type="SUPFAM" id="SSF51905">
    <property type="entry name" value="FAD/NAD(P)-binding domain"/>
    <property type="match status" value="1"/>
</dbReference>
<dbReference type="Proteomes" id="UP000775547">
    <property type="component" value="Unassembled WGS sequence"/>
</dbReference>
<dbReference type="Gene3D" id="3.50.50.60">
    <property type="entry name" value="FAD/NAD(P)-binding domain"/>
    <property type="match status" value="1"/>
</dbReference>
<evidence type="ECO:0000313" key="6">
    <source>
        <dbReference type="EMBL" id="KAG5646571.1"/>
    </source>
</evidence>
<reference evidence="6" key="1">
    <citation type="submission" date="2020-07" db="EMBL/GenBank/DDBJ databases">
        <authorList>
            <person name="Nieuwenhuis M."/>
            <person name="Van De Peppel L.J.J."/>
        </authorList>
    </citation>
    <scope>NUCLEOTIDE SEQUENCE</scope>
    <source>
        <strain evidence="6">AP01</strain>
        <tissue evidence="6">Mycelium</tissue>
    </source>
</reference>
<name>A0A9P7KC85_9AGAR</name>
<proteinExistence type="predicted"/>
<dbReference type="AlphaFoldDB" id="A0A9P7KC85"/>
<evidence type="ECO:0000259" key="5">
    <source>
        <dbReference type="Pfam" id="PF01494"/>
    </source>
</evidence>
<sequence>MSPLNVAIIGAGPVGLTLAHLLLVSPSKINVTIFERDASSSSRTTKGGTLDLHDDTGLAALDAAGLRPAFDRIARYDARSGGMIIADSQGKTVFEMPVEEGEANTRPEIDREDLKTMLLDALPESTIRWGSRVSSITPDGTIHFSDGSQIEAIQYDLVVGADGAWSKVRTHITDTKPVFAGLSGWEMHIPNPDVTHPEIASAVGHGLYFALGGGRGIVGQRLGSGAIMLYAMASGESPDNLKDALAASGGDLAQLRERVREEYAAEGWSKELLAWIDAAKPEMLRGWPLYEYVLPDGHVWTHRKGWTLVGDAAHVMTPFAGEGVNAGMRDALELSKRIRAVVEASRKEALDGAVVEYEQEMFVRLREVMTETYNNKQGMFSKDAPESFLAKMAEIMGGPPPDP</sequence>
<keyword evidence="2" id="KW-0274">FAD</keyword>
<evidence type="ECO:0000256" key="2">
    <source>
        <dbReference type="ARBA" id="ARBA00022827"/>
    </source>
</evidence>
<keyword evidence="7" id="KW-1185">Reference proteome</keyword>
<dbReference type="EMBL" id="JABCKV010000019">
    <property type="protein sequence ID" value="KAG5646571.1"/>
    <property type="molecule type" value="Genomic_DNA"/>
</dbReference>
<evidence type="ECO:0000256" key="3">
    <source>
        <dbReference type="ARBA" id="ARBA00023002"/>
    </source>
</evidence>
<keyword evidence="1" id="KW-0285">Flavoprotein</keyword>
<evidence type="ECO:0000256" key="1">
    <source>
        <dbReference type="ARBA" id="ARBA00022630"/>
    </source>
</evidence>
<dbReference type="GO" id="GO:0071949">
    <property type="term" value="F:FAD binding"/>
    <property type="evidence" value="ECO:0007669"/>
    <property type="project" value="InterPro"/>
</dbReference>
<reference evidence="6" key="2">
    <citation type="submission" date="2021-10" db="EMBL/GenBank/DDBJ databases">
        <title>Phylogenomics reveals ancestral predisposition of the termite-cultivated fungus Termitomyces towards a domesticated lifestyle.</title>
        <authorList>
            <person name="Auxier B."/>
            <person name="Grum-Grzhimaylo A."/>
            <person name="Cardenas M.E."/>
            <person name="Lodge J.D."/>
            <person name="Laessoe T."/>
            <person name="Pedersen O."/>
            <person name="Smith M.E."/>
            <person name="Kuyper T.W."/>
            <person name="Franco-Molano E.A."/>
            <person name="Baroni T.J."/>
            <person name="Aanen D.K."/>
        </authorList>
    </citation>
    <scope>NUCLEOTIDE SEQUENCE</scope>
    <source>
        <strain evidence="6">AP01</strain>
        <tissue evidence="6">Mycelium</tissue>
    </source>
</reference>
<evidence type="ECO:0000256" key="4">
    <source>
        <dbReference type="ARBA" id="ARBA00023033"/>
    </source>
</evidence>
<dbReference type="OrthoDB" id="655030at2759"/>
<keyword evidence="4" id="KW-0503">Monooxygenase</keyword>
<protein>
    <recommendedName>
        <fullName evidence="5">FAD-binding domain-containing protein</fullName>
    </recommendedName>
</protein>
<dbReference type="PRINTS" id="PR00420">
    <property type="entry name" value="RNGMNOXGNASE"/>
</dbReference>
<accession>A0A9P7KC85</accession>
<dbReference type="GO" id="GO:0004497">
    <property type="term" value="F:monooxygenase activity"/>
    <property type="evidence" value="ECO:0007669"/>
    <property type="project" value="UniProtKB-KW"/>
</dbReference>
<dbReference type="InterPro" id="IPR036188">
    <property type="entry name" value="FAD/NAD-bd_sf"/>
</dbReference>
<comment type="caution">
    <text evidence="6">The sequence shown here is derived from an EMBL/GenBank/DDBJ whole genome shotgun (WGS) entry which is preliminary data.</text>
</comment>
<organism evidence="6 7">
    <name type="scientific">Asterophora parasitica</name>
    <dbReference type="NCBI Taxonomy" id="117018"/>
    <lineage>
        <taxon>Eukaryota</taxon>
        <taxon>Fungi</taxon>
        <taxon>Dikarya</taxon>
        <taxon>Basidiomycota</taxon>
        <taxon>Agaricomycotina</taxon>
        <taxon>Agaricomycetes</taxon>
        <taxon>Agaricomycetidae</taxon>
        <taxon>Agaricales</taxon>
        <taxon>Tricholomatineae</taxon>
        <taxon>Lyophyllaceae</taxon>
        <taxon>Asterophora</taxon>
    </lineage>
</organism>
<keyword evidence="3" id="KW-0560">Oxidoreductase</keyword>
<evidence type="ECO:0000313" key="7">
    <source>
        <dbReference type="Proteomes" id="UP000775547"/>
    </source>
</evidence>
<dbReference type="PANTHER" id="PTHR46972">
    <property type="entry name" value="MONOOXYGENASE ASQM-RELATED"/>
    <property type="match status" value="1"/>
</dbReference>